<name>A0A8J4Y5Z9_CHIOP</name>
<dbReference type="AlphaFoldDB" id="A0A8J4Y5Z9"/>
<feature type="region of interest" description="Disordered" evidence="1">
    <location>
        <begin position="26"/>
        <end position="56"/>
    </location>
</feature>
<evidence type="ECO:0000256" key="1">
    <source>
        <dbReference type="SAM" id="MobiDB-lite"/>
    </source>
</evidence>
<accession>A0A8J4Y5Z9</accession>
<keyword evidence="3" id="KW-1185">Reference proteome</keyword>
<sequence length="147" mass="15864">MENPFIPRALVSRGPGCPQAFCMTPRPVVSPRTPRDPGALPDYQPGKEPGHPGVYEASGEKALDKSLRVGYALPPTQSIPPGYHSPQTALVWVWLLSGEIPSLFYLSRMTFPFGLLSAGARWDYGGRISPAAPRFPPPENPAGKTPT</sequence>
<gene>
    <name evidence="2" type="ORF">GWK47_054557</name>
</gene>
<protein>
    <submittedName>
        <fullName evidence="2">Uncharacterized protein</fullName>
    </submittedName>
</protein>
<dbReference type="Proteomes" id="UP000770661">
    <property type="component" value="Unassembled WGS sequence"/>
</dbReference>
<evidence type="ECO:0000313" key="2">
    <source>
        <dbReference type="EMBL" id="KAG0717386.1"/>
    </source>
</evidence>
<dbReference type="EMBL" id="JACEEZ010017678">
    <property type="protein sequence ID" value="KAG0717386.1"/>
    <property type="molecule type" value="Genomic_DNA"/>
</dbReference>
<organism evidence="2 3">
    <name type="scientific">Chionoecetes opilio</name>
    <name type="common">Atlantic snow crab</name>
    <name type="synonym">Cancer opilio</name>
    <dbReference type="NCBI Taxonomy" id="41210"/>
    <lineage>
        <taxon>Eukaryota</taxon>
        <taxon>Metazoa</taxon>
        <taxon>Ecdysozoa</taxon>
        <taxon>Arthropoda</taxon>
        <taxon>Crustacea</taxon>
        <taxon>Multicrustacea</taxon>
        <taxon>Malacostraca</taxon>
        <taxon>Eumalacostraca</taxon>
        <taxon>Eucarida</taxon>
        <taxon>Decapoda</taxon>
        <taxon>Pleocyemata</taxon>
        <taxon>Brachyura</taxon>
        <taxon>Eubrachyura</taxon>
        <taxon>Majoidea</taxon>
        <taxon>Majidae</taxon>
        <taxon>Chionoecetes</taxon>
    </lineage>
</organism>
<reference evidence="2" key="1">
    <citation type="submission" date="2020-07" db="EMBL/GenBank/DDBJ databases">
        <title>The High-quality genome of the commercially important snow crab, Chionoecetes opilio.</title>
        <authorList>
            <person name="Jeong J.-H."/>
            <person name="Ryu S."/>
        </authorList>
    </citation>
    <scope>NUCLEOTIDE SEQUENCE</scope>
    <source>
        <strain evidence="2">MADBK_172401_WGS</strain>
        <tissue evidence="2">Digestive gland</tissue>
    </source>
</reference>
<comment type="caution">
    <text evidence="2">The sequence shown here is derived from an EMBL/GenBank/DDBJ whole genome shotgun (WGS) entry which is preliminary data.</text>
</comment>
<proteinExistence type="predicted"/>
<evidence type="ECO:0000313" key="3">
    <source>
        <dbReference type="Proteomes" id="UP000770661"/>
    </source>
</evidence>